<dbReference type="PROSITE" id="PS51257">
    <property type="entry name" value="PROKAR_LIPOPROTEIN"/>
    <property type="match status" value="1"/>
</dbReference>
<proteinExistence type="inferred from homology"/>
<dbReference type="PANTHER" id="PTHR23248:SF9">
    <property type="entry name" value="PHOSPHOLIPID SCRAMBLASE"/>
    <property type="match status" value="1"/>
</dbReference>
<comment type="similarity">
    <text evidence="1 2">Belongs to the phospholipid scramblase family.</text>
</comment>
<comment type="cofactor">
    <cofactor evidence="2">
        <name>Ca(2+)</name>
        <dbReference type="ChEBI" id="CHEBI:29108"/>
    </cofactor>
</comment>
<keyword evidence="2" id="KW-0106">Calcium</keyword>
<gene>
    <name evidence="3" type="ORF">GBAR_LOCUS24678</name>
</gene>
<comment type="caution">
    <text evidence="3">The sequence shown here is derived from an EMBL/GenBank/DDBJ whole genome shotgun (WGS) entry which is preliminary data.</text>
</comment>
<reference evidence="3" key="1">
    <citation type="submission" date="2023-03" db="EMBL/GenBank/DDBJ databases">
        <authorList>
            <person name="Steffen K."/>
            <person name="Cardenas P."/>
        </authorList>
    </citation>
    <scope>NUCLEOTIDE SEQUENCE</scope>
</reference>
<evidence type="ECO:0000256" key="1">
    <source>
        <dbReference type="ARBA" id="ARBA00005350"/>
    </source>
</evidence>
<dbReference type="EMBL" id="CASHTH010003398">
    <property type="protein sequence ID" value="CAI8044502.1"/>
    <property type="molecule type" value="Genomic_DNA"/>
</dbReference>
<keyword evidence="2" id="KW-0564">Palmitate</keyword>
<dbReference type="InterPro" id="IPR025659">
    <property type="entry name" value="Tubby-like_C"/>
</dbReference>
<keyword evidence="4" id="KW-1185">Reference proteome</keyword>
<evidence type="ECO:0000313" key="3">
    <source>
        <dbReference type="EMBL" id="CAI8044502.1"/>
    </source>
</evidence>
<dbReference type="Pfam" id="PF03803">
    <property type="entry name" value="Scramblase"/>
    <property type="match status" value="2"/>
</dbReference>
<comment type="function">
    <text evidence="2">May mediate accelerated ATP-independent bidirectional transbilayer migration of phospholipids upon binding calcium ions that results in a loss of phospholipid asymmetry in the plasma membrane.</text>
</comment>
<dbReference type="InterPro" id="IPR005552">
    <property type="entry name" value="Scramblase"/>
</dbReference>
<organism evidence="3 4">
    <name type="scientific">Geodia barretti</name>
    <name type="common">Barrett's horny sponge</name>
    <dbReference type="NCBI Taxonomy" id="519541"/>
    <lineage>
        <taxon>Eukaryota</taxon>
        <taxon>Metazoa</taxon>
        <taxon>Porifera</taxon>
        <taxon>Demospongiae</taxon>
        <taxon>Heteroscleromorpha</taxon>
        <taxon>Tetractinellida</taxon>
        <taxon>Astrophorina</taxon>
        <taxon>Geodiidae</taxon>
        <taxon>Geodia</taxon>
    </lineage>
</organism>
<keyword evidence="2" id="KW-0449">Lipoprotein</keyword>
<dbReference type="GO" id="GO:0017128">
    <property type="term" value="F:phospholipid scramblase activity"/>
    <property type="evidence" value="ECO:0007669"/>
    <property type="project" value="InterPro"/>
</dbReference>
<sequence length="190" mass="21486">MAQGGKQPVQWMAAPQAIQGCPPGLEYLTQVDQLLVHQQVELLEVVSLCLQVIHIERPLRCQAWCCFCCLQKIEVQSPPGTVVGYVKQDLSFIYPWFTIENADGEPVLKIKGPCWTCKWCEVEFEVLSVNGEQQVGKISKQWSGLAKEYFTDADNFGIQFPMDLDVKMKAVMIGAVFLIDFMFFERSGNN</sequence>
<dbReference type="Proteomes" id="UP001174909">
    <property type="component" value="Unassembled WGS sequence"/>
</dbReference>
<dbReference type="PANTHER" id="PTHR23248">
    <property type="entry name" value="PHOSPHOLIPID SCRAMBLASE-RELATED"/>
    <property type="match status" value="1"/>
</dbReference>
<dbReference type="SUPFAM" id="SSF54518">
    <property type="entry name" value="Tubby C-terminal domain-like"/>
    <property type="match status" value="1"/>
</dbReference>
<protein>
    <recommendedName>
        <fullName evidence="2">Phospholipid scramblase</fullName>
    </recommendedName>
</protein>
<dbReference type="AlphaFoldDB" id="A0AA35XBB9"/>
<evidence type="ECO:0000313" key="4">
    <source>
        <dbReference type="Proteomes" id="UP001174909"/>
    </source>
</evidence>
<dbReference type="GO" id="GO:0005886">
    <property type="term" value="C:plasma membrane"/>
    <property type="evidence" value="ECO:0007669"/>
    <property type="project" value="TreeGrafter"/>
</dbReference>
<name>A0AA35XBB9_GEOBA</name>
<evidence type="ECO:0000256" key="2">
    <source>
        <dbReference type="RuleBase" id="RU363116"/>
    </source>
</evidence>
<accession>A0AA35XBB9</accession>